<reference evidence="2 3" key="1">
    <citation type="submission" date="2021-01" db="EMBL/GenBank/DDBJ databases">
        <title>Genomic Encyclopedia of Type Strains, Phase IV (KMG-IV): sequencing the most valuable type-strain genomes for metagenomic binning, comparative biology and taxonomic classification.</title>
        <authorList>
            <person name="Goeker M."/>
        </authorList>
    </citation>
    <scope>NUCLEOTIDE SEQUENCE [LARGE SCALE GENOMIC DNA]</scope>
    <source>
        <strain evidence="2 3">DSM 25890</strain>
    </source>
</reference>
<evidence type="ECO:0000313" key="3">
    <source>
        <dbReference type="Proteomes" id="UP001314796"/>
    </source>
</evidence>
<keyword evidence="3" id="KW-1185">Reference proteome</keyword>
<keyword evidence="1" id="KW-0472">Membrane</keyword>
<accession>A0ABS2NNJ3</accession>
<dbReference type="Proteomes" id="UP001314796">
    <property type="component" value="Unassembled WGS sequence"/>
</dbReference>
<protein>
    <submittedName>
        <fullName evidence="2">Uncharacterized protein</fullName>
    </submittedName>
</protein>
<name>A0ABS2NNJ3_9FIRM</name>
<comment type="caution">
    <text evidence="2">The sequence shown here is derived from an EMBL/GenBank/DDBJ whole genome shotgun (WGS) entry which is preliminary data.</text>
</comment>
<sequence length="161" mass="18373">MKDKIKKFKQHWGVMVALIFLIGVLSYSLRVSSYGKYEYVLDDINQLLQLSVVDLSMEDSIVEGIDGVVPTKIYVKSKESLKLSYSISEDIIKRYQNEPIDYNGPVTEIYFGDYVIIYQGIVTLKKIDEHGNLVTIKSASPAGEEISGKIRELEKMIRKEE</sequence>
<proteinExistence type="predicted"/>
<gene>
    <name evidence="2" type="ORF">JOC73_001020</name>
</gene>
<evidence type="ECO:0000313" key="2">
    <source>
        <dbReference type="EMBL" id="MBM7614508.1"/>
    </source>
</evidence>
<dbReference type="EMBL" id="JAFBEE010000005">
    <property type="protein sequence ID" value="MBM7614508.1"/>
    <property type="molecule type" value="Genomic_DNA"/>
</dbReference>
<keyword evidence="1" id="KW-0812">Transmembrane</keyword>
<dbReference type="RefSeq" id="WP_204400818.1">
    <property type="nucleotide sequence ID" value="NZ_JAFBEE010000005.1"/>
</dbReference>
<organism evidence="2 3">
    <name type="scientific">Alkaliphilus hydrothermalis</name>
    <dbReference type="NCBI Taxonomy" id="1482730"/>
    <lineage>
        <taxon>Bacteria</taxon>
        <taxon>Bacillati</taxon>
        <taxon>Bacillota</taxon>
        <taxon>Clostridia</taxon>
        <taxon>Peptostreptococcales</taxon>
        <taxon>Natronincolaceae</taxon>
        <taxon>Alkaliphilus</taxon>
    </lineage>
</organism>
<evidence type="ECO:0000256" key="1">
    <source>
        <dbReference type="SAM" id="Phobius"/>
    </source>
</evidence>
<feature type="transmembrane region" description="Helical" evidence="1">
    <location>
        <begin position="12"/>
        <end position="29"/>
    </location>
</feature>
<keyword evidence="1" id="KW-1133">Transmembrane helix</keyword>